<dbReference type="Proteomes" id="UP000017973">
    <property type="component" value="Unassembled WGS sequence"/>
</dbReference>
<reference evidence="1 2" key="1">
    <citation type="journal article" date="2014" name="Genome Announc.">
        <title>Draft Genome Sequence of Brevibacillus panacihumi Strain W25, a Halotolerant Hydrocarbon-Degrading Bacterium.</title>
        <authorList>
            <person name="Wang X."/>
            <person name="Jin D."/>
            <person name="Zhou L."/>
            <person name="Wu L."/>
            <person name="An W."/>
            <person name="Chen Y."/>
            <person name="Zhao L."/>
        </authorList>
    </citation>
    <scope>NUCLEOTIDE SEQUENCE [LARGE SCALE GENOMIC DNA]</scope>
    <source>
        <strain evidence="1 2">W25</strain>
    </source>
</reference>
<dbReference type="PATRIC" id="fig|1408254.3.peg.1367"/>
<accession>V6MAU7</accession>
<evidence type="ECO:0000313" key="2">
    <source>
        <dbReference type="Proteomes" id="UP000017973"/>
    </source>
</evidence>
<evidence type="ECO:0000313" key="1">
    <source>
        <dbReference type="EMBL" id="EST55681.1"/>
    </source>
</evidence>
<dbReference type="STRING" id="1408254.T458_06880"/>
<dbReference type="HOGENOM" id="CLU_1352486_0_0_9"/>
<dbReference type="AlphaFoldDB" id="V6MAU7"/>
<name>V6MAU7_9BACL</name>
<keyword evidence="2" id="KW-1185">Reference proteome</keyword>
<protein>
    <submittedName>
        <fullName evidence="1">Uncharacterized protein</fullName>
    </submittedName>
</protein>
<comment type="caution">
    <text evidence="1">The sequence shown here is derived from an EMBL/GenBank/DDBJ whole genome shotgun (WGS) entry which is preliminary data.</text>
</comment>
<proteinExistence type="predicted"/>
<gene>
    <name evidence="1" type="ORF">T458_06880</name>
</gene>
<sequence>MKVRISPDALSRAIALTGYDEATAIEYLNEGFRRAIRTSEFGYSFDCWQLTVKNGTITRFRKHRVKVGDIYVSTHAIERANERFRIPKKDAAEWLADQLNRATFVAVTQDDKGNLGRTYATDGIIIGMDMREQVITTVFPARISSLPLYKRIKWLTRLELRKVELKIKIAKALRLPTNHIEEMSREFKRIAYSLPVHSKIAR</sequence>
<organism evidence="1 2">
    <name type="scientific">Brevibacillus panacihumi W25</name>
    <dbReference type="NCBI Taxonomy" id="1408254"/>
    <lineage>
        <taxon>Bacteria</taxon>
        <taxon>Bacillati</taxon>
        <taxon>Bacillota</taxon>
        <taxon>Bacilli</taxon>
        <taxon>Bacillales</taxon>
        <taxon>Paenibacillaceae</taxon>
        <taxon>Brevibacillus</taxon>
    </lineage>
</organism>
<dbReference type="EMBL" id="AYJU01000003">
    <property type="protein sequence ID" value="EST55681.1"/>
    <property type="molecule type" value="Genomic_DNA"/>
</dbReference>